<dbReference type="EMBL" id="CP000878">
    <property type="protein sequence ID" value="ABX08028.1"/>
    <property type="molecule type" value="Genomic_DNA"/>
</dbReference>
<dbReference type="KEGG" id="pmj:P9211_00971"/>
<dbReference type="HOGENOM" id="CLU_162655_0_0_3"/>
<evidence type="ECO:0000256" key="1">
    <source>
        <dbReference type="SAM" id="MobiDB-lite"/>
    </source>
</evidence>
<dbReference type="RefSeq" id="WP_012194653.1">
    <property type="nucleotide sequence ID" value="NC_009976.1"/>
</dbReference>
<dbReference type="Proteomes" id="UP000000788">
    <property type="component" value="Chromosome"/>
</dbReference>
<feature type="compositionally biased region" description="Low complexity" evidence="1">
    <location>
        <begin position="9"/>
        <end position="30"/>
    </location>
</feature>
<feature type="region of interest" description="Disordered" evidence="1">
    <location>
        <begin position="1"/>
        <end position="42"/>
    </location>
</feature>
<protein>
    <submittedName>
        <fullName evidence="2">Uncharacterized protein</fullName>
    </submittedName>
</protein>
<evidence type="ECO:0000313" key="3">
    <source>
        <dbReference type="Proteomes" id="UP000000788"/>
    </source>
</evidence>
<proteinExistence type="predicted"/>
<name>A9B9H3_PROM4</name>
<gene>
    <name evidence="2" type="ordered locus">P9211_00971</name>
</gene>
<sequence length="122" mass="13315">MAKPMLPKSPSSRSRSHSSQSIENKVASKVRASRKRRRTSDNSDVLVSAVISSYLLTHLHHVLQKAEYGAMQEGRGAQAANFAQLRKVLCMDARSMQDASALGFVDGDCKKFSDSNFGSKVA</sequence>
<dbReference type="eggNOG" id="ENOG50346I0">
    <property type="taxonomic scope" value="Bacteria"/>
</dbReference>
<reference evidence="2 3" key="1">
    <citation type="journal article" date="2007" name="PLoS Genet.">
        <title>Patterns and implications of gene gain and loss in the evolution of Prochlorococcus.</title>
        <authorList>
            <person name="Kettler G.C."/>
            <person name="Martiny A.C."/>
            <person name="Huang K."/>
            <person name="Zucker J."/>
            <person name="Coleman M.L."/>
            <person name="Rodrigue S."/>
            <person name="Chen F."/>
            <person name="Lapidus A."/>
            <person name="Ferriera S."/>
            <person name="Johnson J."/>
            <person name="Steglich C."/>
            <person name="Church G.M."/>
            <person name="Richardson P."/>
            <person name="Chisholm S.W."/>
        </authorList>
    </citation>
    <scope>NUCLEOTIDE SEQUENCE [LARGE SCALE GENOMIC DNA]</scope>
    <source>
        <strain evidence="3">MIT 9211</strain>
    </source>
</reference>
<evidence type="ECO:0000313" key="2">
    <source>
        <dbReference type="EMBL" id="ABX08028.1"/>
    </source>
</evidence>
<dbReference type="STRING" id="93059.P9211_00971"/>
<keyword evidence="3" id="KW-1185">Reference proteome</keyword>
<organism evidence="2 3">
    <name type="scientific">Prochlorococcus marinus (strain MIT 9211)</name>
    <dbReference type="NCBI Taxonomy" id="93059"/>
    <lineage>
        <taxon>Bacteria</taxon>
        <taxon>Bacillati</taxon>
        <taxon>Cyanobacteriota</taxon>
        <taxon>Cyanophyceae</taxon>
        <taxon>Synechococcales</taxon>
        <taxon>Prochlorococcaceae</taxon>
        <taxon>Prochlorococcus</taxon>
    </lineage>
</organism>
<dbReference type="AlphaFoldDB" id="A9B9H3"/>
<accession>A9B9H3</accession>